<gene>
    <name evidence="1" type="ORF">Q2T77_06555</name>
</gene>
<proteinExistence type="predicted"/>
<keyword evidence="2" id="KW-1185">Reference proteome</keyword>
<reference evidence="1" key="1">
    <citation type="submission" date="2023-06" db="EMBL/GenBank/DDBJ databases">
        <authorList>
            <person name="Jiang Y."/>
            <person name="Liu Q."/>
        </authorList>
    </citation>
    <scope>NUCLEOTIDE SEQUENCE</scope>
    <source>
        <strain evidence="1">CGMCC 1.12090</strain>
    </source>
</reference>
<accession>A0ABT8RZ39</accession>
<organism evidence="1 2">
    <name type="scientific">Variovorax ginsengisoli</name>
    <dbReference type="NCBI Taxonomy" id="363844"/>
    <lineage>
        <taxon>Bacteria</taxon>
        <taxon>Pseudomonadati</taxon>
        <taxon>Pseudomonadota</taxon>
        <taxon>Betaproteobacteria</taxon>
        <taxon>Burkholderiales</taxon>
        <taxon>Comamonadaceae</taxon>
        <taxon>Variovorax</taxon>
    </lineage>
</organism>
<dbReference type="RefSeq" id="WP_301805635.1">
    <property type="nucleotide sequence ID" value="NZ_JAUJZH010000003.1"/>
</dbReference>
<evidence type="ECO:0008006" key="3">
    <source>
        <dbReference type="Google" id="ProtNLM"/>
    </source>
</evidence>
<name>A0ABT8RZ39_9BURK</name>
<dbReference type="Proteomes" id="UP001169027">
    <property type="component" value="Unassembled WGS sequence"/>
</dbReference>
<evidence type="ECO:0000313" key="1">
    <source>
        <dbReference type="EMBL" id="MDO1531942.1"/>
    </source>
</evidence>
<sequence>MTFGHRTYERKPQPLYAPVERRGTYASPVMGNPISLPKTEIMRSEAYRRLVAAMPCIACGCGPCQAAHPNTDKGMSMKTDDRLCFPLCGPQPGRPGCHALFDQGAMFSKAARRAIEPAWGADTRRRILALHKWPNGLPLLPAPKETA</sequence>
<comment type="caution">
    <text evidence="1">The sequence shown here is derived from an EMBL/GenBank/DDBJ whole genome shotgun (WGS) entry which is preliminary data.</text>
</comment>
<evidence type="ECO:0000313" key="2">
    <source>
        <dbReference type="Proteomes" id="UP001169027"/>
    </source>
</evidence>
<protein>
    <recommendedName>
        <fullName evidence="3">DUF968 domain-containing protein</fullName>
    </recommendedName>
</protein>
<dbReference type="EMBL" id="JAUKVY010000003">
    <property type="protein sequence ID" value="MDO1531942.1"/>
    <property type="molecule type" value="Genomic_DNA"/>
</dbReference>